<dbReference type="PANTHER" id="PTHR43489:SF6">
    <property type="entry name" value="HYDROXYPYRUVATE ISOMERASE-RELATED"/>
    <property type="match status" value="1"/>
</dbReference>
<evidence type="ECO:0000256" key="1">
    <source>
        <dbReference type="ARBA" id="ARBA00023235"/>
    </source>
</evidence>
<feature type="domain" description="Xylose isomerase-like TIM barrel" evidence="4">
    <location>
        <begin position="21"/>
        <end position="256"/>
    </location>
</feature>
<dbReference type="PANTHER" id="PTHR43489">
    <property type="entry name" value="ISOMERASE"/>
    <property type="match status" value="1"/>
</dbReference>
<dbReference type="Proteomes" id="UP000279384">
    <property type="component" value="Unassembled WGS sequence"/>
</dbReference>
<evidence type="ECO:0000259" key="4">
    <source>
        <dbReference type="Pfam" id="PF01261"/>
    </source>
</evidence>
<dbReference type="InterPro" id="IPR050417">
    <property type="entry name" value="Sugar_Epim/Isomerase"/>
</dbReference>
<dbReference type="GO" id="GO:0008903">
    <property type="term" value="F:hydroxypyruvate isomerase activity"/>
    <property type="evidence" value="ECO:0007669"/>
    <property type="project" value="TreeGrafter"/>
</dbReference>
<proteinExistence type="inferred from homology"/>
<evidence type="ECO:0000256" key="2">
    <source>
        <dbReference type="PIRNR" id="PIRNR006241"/>
    </source>
</evidence>
<dbReference type="PIRSF" id="PIRSF006241">
    <property type="entry name" value="HyI"/>
    <property type="match status" value="1"/>
</dbReference>
<keyword evidence="1 2" id="KW-0413">Isomerase</keyword>
<feature type="active site" description="Proton donor/acceptor" evidence="3">
    <location>
        <position position="143"/>
    </location>
</feature>
<feature type="active site" description="Proton donor/acceptor" evidence="3">
    <location>
        <position position="240"/>
    </location>
</feature>
<sequence length="258" mass="27282">MPRFAANLSLLFTELPLPARFAAAAAAGFDAVEIQFPYDYPAPLLRDAAAAAAVDIILINLPAGDLMAGGCGLASHPARTAQFMAALAEGEHYAQVLGVQMVNVLAGRFDAQQDAALTRQTLAANLALAGERLAVHGIRVTCEAINNLDMPGFLVSTPAELAAVLAEAAHPNVGMQLDLYHLARMRLGLADTLAQYLPQTGHIQFADCPGRHEPGTGELPLAQIFALLDQLGYTGWCAAEYKPATSTADSLSWLASWY</sequence>
<keyword evidence="5" id="KW-0670">Pyruvate</keyword>
<evidence type="ECO:0000256" key="3">
    <source>
        <dbReference type="PIRSR" id="PIRSR006241-50"/>
    </source>
</evidence>
<organism evidence="5 6">
    <name type="scientific">Vogesella indigofera</name>
    <name type="common">Pseudomonas indigofera</name>
    <dbReference type="NCBI Taxonomy" id="45465"/>
    <lineage>
        <taxon>Bacteria</taxon>
        <taxon>Pseudomonadati</taxon>
        <taxon>Pseudomonadota</taxon>
        <taxon>Betaproteobacteria</taxon>
        <taxon>Neisseriales</taxon>
        <taxon>Chromobacteriaceae</taxon>
        <taxon>Vogesella</taxon>
    </lineage>
</organism>
<dbReference type="EMBL" id="RBID01000011">
    <property type="protein sequence ID" value="RKQ61256.1"/>
    <property type="molecule type" value="Genomic_DNA"/>
</dbReference>
<comment type="similarity">
    <text evidence="2">Belongs to the hyi family.</text>
</comment>
<comment type="caution">
    <text evidence="5">The sequence shown here is derived from an EMBL/GenBank/DDBJ whole genome shotgun (WGS) entry which is preliminary data.</text>
</comment>
<dbReference type="SUPFAM" id="SSF51658">
    <property type="entry name" value="Xylose isomerase-like"/>
    <property type="match status" value="1"/>
</dbReference>
<accession>A0A495BJ36</accession>
<dbReference type="RefSeq" id="WP_120809887.1">
    <property type="nucleotide sequence ID" value="NZ_RBID01000011.1"/>
</dbReference>
<dbReference type="InterPro" id="IPR036237">
    <property type="entry name" value="Xyl_isomerase-like_sf"/>
</dbReference>
<protein>
    <submittedName>
        <fullName evidence="5">Hydroxypyruvate isomerase</fullName>
    </submittedName>
</protein>
<dbReference type="Gene3D" id="3.20.20.150">
    <property type="entry name" value="Divalent-metal-dependent TIM barrel enzymes"/>
    <property type="match status" value="1"/>
</dbReference>
<evidence type="ECO:0000313" key="6">
    <source>
        <dbReference type="Proteomes" id="UP000279384"/>
    </source>
</evidence>
<dbReference type="Pfam" id="PF01261">
    <property type="entry name" value="AP_endonuc_2"/>
    <property type="match status" value="1"/>
</dbReference>
<dbReference type="InterPro" id="IPR013022">
    <property type="entry name" value="Xyl_isomerase-like_TIM-brl"/>
</dbReference>
<name>A0A495BJ36_VOGIN</name>
<evidence type="ECO:0000313" key="5">
    <source>
        <dbReference type="EMBL" id="RKQ61256.1"/>
    </source>
</evidence>
<gene>
    <name evidence="5" type="ORF">C8E02_1025</name>
</gene>
<dbReference type="AlphaFoldDB" id="A0A495BJ36"/>
<dbReference type="InterPro" id="IPR026040">
    <property type="entry name" value="HyI-like"/>
</dbReference>
<reference evidence="5 6" key="1">
    <citation type="submission" date="2018-10" db="EMBL/GenBank/DDBJ databases">
        <title>Genomic Encyclopedia of Type Strains, Phase IV (KMG-IV): sequencing the most valuable type-strain genomes for metagenomic binning, comparative biology and taxonomic classification.</title>
        <authorList>
            <person name="Goeker M."/>
        </authorList>
    </citation>
    <scope>NUCLEOTIDE SEQUENCE [LARGE SCALE GENOMIC DNA]</scope>
    <source>
        <strain evidence="5 6">DSM 3303</strain>
    </source>
</reference>
<dbReference type="GO" id="GO:0046487">
    <property type="term" value="P:glyoxylate metabolic process"/>
    <property type="evidence" value="ECO:0007669"/>
    <property type="project" value="TreeGrafter"/>
</dbReference>